<dbReference type="EMBL" id="BX569695">
    <property type="protein sequence ID" value="CAE08901.1"/>
    <property type="molecule type" value="Genomic_DNA"/>
</dbReference>
<dbReference type="AlphaFoldDB" id="Q7U3P4"/>
<proteinExistence type="predicted"/>
<organism evidence="2 3">
    <name type="scientific">Parasynechococcus marenigrum (strain WH8102)</name>
    <dbReference type="NCBI Taxonomy" id="84588"/>
    <lineage>
        <taxon>Bacteria</taxon>
        <taxon>Bacillati</taxon>
        <taxon>Cyanobacteriota</taxon>
        <taxon>Cyanophyceae</taxon>
        <taxon>Synechococcales</taxon>
        <taxon>Prochlorococcaceae</taxon>
        <taxon>Parasynechococcus</taxon>
        <taxon>Parasynechococcus marenigrum</taxon>
    </lineage>
</organism>
<dbReference type="KEGG" id="syw:SYNW2386"/>
<dbReference type="eggNOG" id="ENOG503432Y">
    <property type="taxonomic scope" value="Bacteria"/>
</dbReference>
<evidence type="ECO:0000256" key="1">
    <source>
        <dbReference type="SAM" id="MobiDB-lite"/>
    </source>
</evidence>
<evidence type="ECO:0000313" key="2">
    <source>
        <dbReference type="EMBL" id="CAE08901.1"/>
    </source>
</evidence>
<evidence type="ECO:0008006" key="4">
    <source>
        <dbReference type="Google" id="ProtNLM"/>
    </source>
</evidence>
<name>Q7U3P4_PARMW</name>
<dbReference type="RefSeq" id="WP_011129239.1">
    <property type="nucleotide sequence ID" value="NC_005070.1"/>
</dbReference>
<feature type="region of interest" description="Disordered" evidence="1">
    <location>
        <begin position="62"/>
        <end position="147"/>
    </location>
</feature>
<protein>
    <recommendedName>
        <fullName evidence="4">RNA helicase</fullName>
    </recommendedName>
</protein>
<gene>
    <name evidence="2" type="ordered locus">SYNW2386</name>
</gene>
<accession>Q7U3P4</accession>
<evidence type="ECO:0000313" key="3">
    <source>
        <dbReference type="Proteomes" id="UP000001422"/>
    </source>
</evidence>
<feature type="compositionally biased region" description="Basic residues" evidence="1">
    <location>
        <begin position="138"/>
        <end position="147"/>
    </location>
</feature>
<dbReference type="HOGENOM" id="CLU_098226_0_0_3"/>
<sequence>MEDRRDRRLDTWIETGRQFVDGVSGRRPGQRRSSFDLDSVGRWVGDKVEWLLEEDDAWREPWQDTDRPLRSGKRPLEAISRRGRQVTPAPSVPAMTSPDPGSVDDWPEDDSFRVDRWQRSRSTATPAVDSQPPAPRRSLPRSSRRRA</sequence>
<feature type="compositionally biased region" description="Basic and acidic residues" evidence="1">
    <location>
        <begin position="62"/>
        <end position="80"/>
    </location>
</feature>
<dbReference type="Proteomes" id="UP000001422">
    <property type="component" value="Chromosome"/>
</dbReference>
<reference evidence="2 3" key="1">
    <citation type="journal article" date="2003" name="Nature">
        <title>The genome of a motile marine Synechococcus.</title>
        <authorList>
            <person name="Palenik B."/>
            <person name="Brahamsha B."/>
            <person name="Larimer F."/>
            <person name="Land M."/>
            <person name="Hauser L."/>
            <person name="Chain P."/>
            <person name="Lamerdin J."/>
            <person name="Regala W."/>
            <person name="Allen E.A."/>
            <person name="McCarren J."/>
            <person name="Paulsen I."/>
            <person name="Dufresne A."/>
            <person name="Partensky F."/>
            <person name="Webb E."/>
            <person name="Waterbury J."/>
        </authorList>
    </citation>
    <scope>NUCLEOTIDE SEQUENCE [LARGE SCALE GENOMIC DNA]</scope>
    <source>
        <strain evidence="2 3">WH8102</strain>
    </source>
</reference>
<keyword evidence="3" id="KW-1185">Reference proteome</keyword>